<reference evidence="1 2" key="1">
    <citation type="journal article" date="2015" name="Genome Announc.">
        <title>Complete Genome Sequence of the Novel Leech Symbiont Mucinivorans hirudinis M3T.</title>
        <authorList>
            <person name="Nelson M.C."/>
            <person name="Bomar L."/>
            <person name="Graf J."/>
        </authorList>
    </citation>
    <scope>NUCLEOTIDE SEQUENCE [LARGE SCALE GENOMIC DNA]</scope>
    <source>
        <strain evidence="2">M3</strain>
    </source>
</reference>
<organism evidence="1 2">
    <name type="scientific">Mucinivorans hirudinis</name>
    <dbReference type="NCBI Taxonomy" id="1433126"/>
    <lineage>
        <taxon>Bacteria</taxon>
        <taxon>Pseudomonadati</taxon>
        <taxon>Bacteroidota</taxon>
        <taxon>Bacteroidia</taxon>
        <taxon>Bacteroidales</taxon>
        <taxon>Rikenellaceae</taxon>
        <taxon>Mucinivorans</taxon>
    </lineage>
</organism>
<evidence type="ECO:0000313" key="2">
    <source>
        <dbReference type="Proteomes" id="UP000027616"/>
    </source>
</evidence>
<protein>
    <submittedName>
        <fullName evidence="1">Uncharacterized protein</fullName>
    </submittedName>
</protein>
<dbReference type="HOGENOM" id="CLU_942845_0_0_10"/>
<dbReference type="KEGG" id="rbc:BN938_0043"/>
<dbReference type="InterPro" id="IPR054550">
    <property type="entry name" value="Mala_s_1-like"/>
</dbReference>
<dbReference type="AlphaFoldDB" id="A0A060R5Q6"/>
<dbReference type="eggNOG" id="COG1520">
    <property type="taxonomic scope" value="Bacteria"/>
</dbReference>
<dbReference type="Proteomes" id="UP000027616">
    <property type="component" value="Chromosome I"/>
</dbReference>
<dbReference type="InterPro" id="IPR011042">
    <property type="entry name" value="6-blade_b-propeller_TolB-like"/>
</dbReference>
<dbReference type="Pfam" id="PF22701">
    <property type="entry name" value="Mala_s_1-like"/>
    <property type="match status" value="1"/>
</dbReference>
<name>A0A060R5Q6_9BACT</name>
<dbReference type="OrthoDB" id="1007159at2"/>
<dbReference type="SUPFAM" id="SSF101898">
    <property type="entry name" value="NHL repeat"/>
    <property type="match status" value="1"/>
</dbReference>
<keyword evidence="2" id="KW-1185">Reference proteome</keyword>
<accession>A0A060R5Q6</accession>
<sequence length="299" mass="32530">MKKIILAAAAVTMIGCSTAPKPTEKLLIAGSYWDSIAIIDKATQNVEWAMALPTESGRPECNTISLTKNGDILFSYKKGARLIDRNGLMIWDYKTKNDSAEMQTAVQLANGNFMVATCDNPLLIEELDMNGIPVKEVKYEINIPNPHAQFRVVSKAKNGNYLIPVITQSKVIEINDAGELVKEYACGEGTVPFSLIELDNGNLLVSCGDSHSLVEIDRATGEATTKLAQNDVDGAKFQFVAGAAMLPNGNIIATNWLGHVAPDCADLQIVEFDAAKNLVWSYRNRPFSVNVSAVYPFAE</sequence>
<gene>
    <name evidence="1" type="ORF">BN938_0043</name>
</gene>
<dbReference type="PROSITE" id="PS51257">
    <property type="entry name" value="PROKAR_LIPOPROTEIN"/>
    <property type="match status" value="1"/>
</dbReference>
<evidence type="ECO:0000313" key="1">
    <source>
        <dbReference type="EMBL" id="CDN30150.1"/>
    </source>
</evidence>
<dbReference type="Gene3D" id="2.120.10.30">
    <property type="entry name" value="TolB, C-terminal domain"/>
    <property type="match status" value="1"/>
</dbReference>
<dbReference type="EMBL" id="HG934468">
    <property type="protein sequence ID" value="CDN30150.1"/>
    <property type="molecule type" value="Genomic_DNA"/>
</dbReference>
<dbReference type="STRING" id="1433126.BN938_0043"/>
<proteinExistence type="predicted"/>